<feature type="domain" description="HTTM-like" evidence="6">
    <location>
        <begin position="20"/>
        <end position="280"/>
    </location>
</feature>
<dbReference type="GO" id="GO:0012505">
    <property type="term" value="C:endomembrane system"/>
    <property type="evidence" value="ECO:0007669"/>
    <property type="project" value="UniProtKB-SubCell"/>
</dbReference>
<feature type="transmembrane region" description="Helical" evidence="5">
    <location>
        <begin position="160"/>
        <end position="179"/>
    </location>
</feature>
<comment type="subcellular location">
    <subcellularLocation>
        <location evidence="1">Endomembrane system</location>
        <topology evidence="1">Multi-pass membrane protein</topology>
    </subcellularLocation>
</comment>
<feature type="transmembrane region" description="Helical" evidence="5">
    <location>
        <begin position="27"/>
        <end position="45"/>
    </location>
</feature>
<dbReference type="PATRIC" id="fig|1117108.3.peg.627"/>
<dbReference type="EMBL" id="ATMT01000007">
    <property type="protein sequence ID" value="EPY08904.1"/>
    <property type="molecule type" value="Genomic_DNA"/>
</dbReference>
<evidence type="ECO:0000313" key="8">
    <source>
        <dbReference type="Proteomes" id="UP000015344"/>
    </source>
</evidence>
<dbReference type="AlphaFoldDB" id="S9SW63"/>
<protein>
    <submittedName>
        <fullName evidence="7">Membrane protein / vitamin k-dependent gamma-carboxylase</fullName>
    </submittedName>
</protein>
<reference evidence="7 8" key="1">
    <citation type="submission" date="2013-05" db="EMBL/GenBank/DDBJ databases">
        <authorList>
            <person name="Strain E.A."/>
            <person name="Brown E."/>
            <person name="Allard M.W."/>
            <person name="Luo Y.L."/>
        </authorList>
    </citation>
    <scope>NUCLEOTIDE SEQUENCE [LARGE SCALE GENOMIC DNA]</scope>
    <source>
        <strain evidence="7 8">TS-15</strain>
    </source>
</reference>
<evidence type="ECO:0000313" key="7">
    <source>
        <dbReference type="EMBL" id="EPY08904.1"/>
    </source>
</evidence>
<evidence type="ECO:0000256" key="5">
    <source>
        <dbReference type="SAM" id="Phobius"/>
    </source>
</evidence>
<accession>S9SW63</accession>
<evidence type="ECO:0000256" key="2">
    <source>
        <dbReference type="ARBA" id="ARBA00022692"/>
    </source>
</evidence>
<proteinExistence type="predicted"/>
<evidence type="ECO:0000259" key="6">
    <source>
        <dbReference type="SMART" id="SM00752"/>
    </source>
</evidence>
<comment type="caution">
    <text evidence="7">The sequence shown here is derived from an EMBL/GenBank/DDBJ whole genome shotgun (WGS) entry which is preliminary data.</text>
</comment>
<evidence type="ECO:0000256" key="3">
    <source>
        <dbReference type="ARBA" id="ARBA00022989"/>
    </source>
</evidence>
<evidence type="ECO:0000256" key="1">
    <source>
        <dbReference type="ARBA" id="ARBA00004127"/>
    </source>
</evidence>
<dbReference type="InterPro" id="IPR011020">
    <property type="entry name" value="HTTM-like"/>
</dbReference>
<keyword evidence="4 5" id="KW-0472">Membrane</keyword>
<keyword evidence="2 5" id="KW-0812">Transmembrane</keyword>
<feature type="transmembrane region" description="Helical" evidence="5">
    <location>
        <begin position="217"/>
        <end position="237"/>
    </location>
</feature>
<name>S9SW63_PAEAL</name>
<sequence length="313" mass="35410">MRFSKANTLKRIDNALNWISIPRHLKGLMYARVSLGVIMLYIYSINYGQRYFLFGPNGAYTKTPAFSLFHVSDPLIFDVLYHSAILAALCFTIGFGGRFMTLINFLFFWSWTSVSILIGDGGDNLLRVMFPYLLLTDLYGKLKPNTTTLTTKILSTLHNFGLAAIIVQLCFVYLTAGLMKVQGGMWLDGTALYYILQVDEFSNPFLSGLIINSPGLSVIGSYATVFFQLGFPFLILHPRIKPFVIGMSILLHLGIWLFMNLPSFSWVMIAFELPFLSDAEYQKMISYLKSPLVSLKRKMEKSSADEKTLQNNV</sequence>
<dbReference type="SMART" id="SM00752">
    <property type="entry name" value="HTTM"/>
    <property type="match status" value="1"/>
</dbReference>
<dbReference type="InterPro" id="IPR052964">
    <property type="entry name" value="Sporulation_signal_mat"/>
</dbReference>
<organism evidence="7 8">
    <name type="scientific">Paenibacillus alvei TS-15</name>
    <dbReference type="NCBI Taxonomy" id="1117108"/>
    <lineage>
        <taxon>Bacteria</taxon>
        <taxon>Bacillati</taxon>
        <taxon>Bacillota</taxon>
        <taxon>Bacilli</taxon>
        <taxon>Bacillales</taxon>
        <taxon>Paenibacillaceae</taxon>
        <taxon>Paenibacillus</taxon>
    </lineage>
</organism>
<gene>
    <name evidence="7" type="ORF">PAALTS15_03002</name>
</gene>
<dbReference type="InterPro" id="IPR053934">
    <property type="entry name" value="HTTM_dom"/>
</dbReference>
<dbReference type="PANTHER" id="PTHR39535:SF2">
    <property type="entry name" value="HTTM DOMAIN-CONTAINING PROTEIN"/>
    <property type="match status" value="1"/>
</dbReference>
<dbReference type="PANTHER" id="PTHR39535">
    <property type="entry name" value="SPORULATION-DELAYING PROTEIN SDPB"/>
    <property type="match status" value="1"/>
</dbReference>
<dbReference type="eggNOG" id="COG3011">
    <property type="taxonomic scope" value="Bacteria"/>
</dbReference>
<dbReference type="Pfam" id="PF05090">
    <property type="entry name" value="HTTM"/>
    <property type="match status" value="1"/>
</dbReference>
<feature type="transmembrane region" description="Helical" evidence="5">
    <location>
        <begin position="249"/>
        <end position="271"/>
    </location>
</feature>
<dbReference type="RefSeq" id="WP_021258172.1">
    <property type="nucleotide sequence ID" value="NZ_ATMT01000007.1"/>
</dbReference>
<feature type="transmembrane region" description="Helical" evidence="5">
    <location>
        <begin position="75"/>
        <end position="95"/>
    </location>
</feature>
<dbReference type="Proteomes" id="UP000015344">
    <property type="component" value="Unassembled WGS sequence"/>
</dbReference>
<evidence type="ECO:0000256" key="4">
    <source>
        <dbReference type="ARBA" id="ARBA00023136"/>
    </source>
</evidence>
<keyword evidence="3 5" id="KW-1133">Transmembrane helix</keyword>